<feature type="domain" description="Glycosyl transferase family 3 N-terminal" evidence="11">
    <location>
        <begin position="7"/>
        <end position="68"/>
    </location>
</feature>
<dbReference type="AlphaFoldDB" id="A0A7V3VTV9"/>
<evidence type="ECO:0000259" key="11">
    <source>
        <dbReference type="Pfam" id="PF02885"/>
    </source>
</evidence>
<dbReference type="GO" id="GO:0000287">
    <property type="term" value="F:magnesium ion binding"/>
    <property type="evidence" value="ECO:0007669"/>
    <property type="project" value="UniProtKB-UniRule"/>
</dbReference>
<dbReference type="EMBL" id="DTOZ01000072">
    <property type="protein sequence ID" value="HGE77907.1"/>
    <property type="molecule type" value="Genomic_DNA"/>
</dbReference>
<dbReference type="GO" id="GO:0005829">
    <property type="term" value="C:cytosol"/>
    <property type="evidence" value="ECO:0007669"/>
    <property type="project" value="TreeGrafter"/>
</dbReference>
<keyword evidence="2 9" id="KW-0028">Amino-acid biosynthesis</keyword>
<dbReference type="FunFam" id="3.40.1030.10:FF:000002">
    <property type="entry name" value="Anthranilate phosphoribosyltransferase"/>
    <property type="match status" value="1"/>
</dbReference>
<evidence type="ECO:0000256" key="7">
    <source>
        <dbReference type="ARBA" id="ARBA00052328"/>
    </source>
</evidence>
<dbReference type="InterPro" id="IPR017459">
    <property type="entry name" value="Glycosyl_Trfase_fam3_N_dom"/>
</dbReference>
<keyword evidence="6 9" id="KW-0057">Aromatic amino acid biosynthesis</keyword>
<evidence type="ECO:0000256" key="6">
    <source>
        <dbReference type="ARBA" id="ARBA00023141"/>
    </source>
</evidence>
<comment type="subunit">
    <text evidence="9">Homodimer.</text>
</comment>
<dbReference type="Gene3D" id="1.20.970.10">
    <property type="entry name" value="Transferase, Pyrimidine Nucleoside Phosphorylase, Chain C"/>
    <property type="match status" value="1"/>
</dbReference>
<feature type="binding site" evidence="9">
    <location>
        <position position="115"/>
    </location>
    <ligand>
        <name>anthranilate</name>
        <dbReference type="ChEBI" id="CHEBI:16567"/>
        <label>1</label>
    </ligand>
</feature>
<feature type="binding site" evidence="9">
    <location>
        <begin position="94"/>
        <end position="97"/>
    </location>
    <ligand>
        <name>5-phospho-alpha-D-ribose 1-diphosphate</name>
        <dbReference type="ChEBI" id="CHEBI:58017"/>
    </ligand>
</feature>
<feature type="binding site" evidence="9">
    <location>
        <position position="230"/>
    </location>
    <ligand>
        <name>Mg(2+)</name>
        <dbReference type="ChEBI" id="CHEBI:18420"/>
        <label>1</label>
    </ligand>
</feature>
<dbReference type="Pfam" id="PF00591">
    <property type="entry name" value="Glycos_transf_3"/>
    <property type="match status" value="1"/>
</dbReference>
<dbReference type="EC" id="2.4.2.18" evidence="9"/>
<feature type="binding site" evidence="9">
    <location>
        <begin position="112"/>
        <end position="120"/>
    </location>
    <ligand>
        <name>5-phospho-alpha-D-ribose 1-diphosphate</name>
        <dbReference type="ChEBI" id="CHEBI:58017"/>
    </ligand>
</feature>
<keyword evidence="4 9" id="KW-0808">Transferase</keyword>
<dbReference type="GO" id="GO:0000162">
    <property type="term" value="P:L-tryptophan biosynthetic process"/>
    <property type="evidence" value="ECO:0007669"/>
    <property type="project" value="UniProtKB-UniRule"/>
</dbReference>
<dbReference type="NCBIfam" id="TIGR01245">
    <property type="entry name" value="trpD"/>
    <property type="match status" value="1"/>
</dbReference>
<feature type="binding site" evidence="9">
    <location>
        <position position="84"/>
    </location>
    <ligand>
        <name>anthranilate</name>
        <dbReference type="ChEBI" id="CHEBI:16567"/>
        <label>1</label>
    </ligand>
</feature>
<feature type="binding site" evidence="9">
    <location>
        <position position="124"/>
    </location>
    <ligand>
        <name>5-phospho-alpha-D-ribose 1-diphosphate</name>
        <dbReference type="ChEBI" id="CHEBI:58017"/>
    </ligand>
</feature>
<dbReference type="Gene3D" id="3.40.1030.10">
    <property type="entry name" value="Nucleoside phosphorylase/phosphoribosyltransferase catalytic domain"/>
    <property type="match status" value="1"/>
</dbReference>
<dbReference type="InterPro" id="IPR000312">
    <property type="entry name" value="Glycosyl_Trfase_fam3"/>
</dbReference>
<comment type="similarity">
    <text evidence="9">Belongs to the anthranilate phosphoribosyltransferase family.</text>
</comment>
<gene>
    <name evidence="9 12" type="primary">trpD</name>
    <name evidence="12" type="ORF">ENX68_02760</name>
</gene>
<comment type="catalytic activity">
    <reaction evidence="7 9">
        <text>N-(5-phospho-beta-D-ribosyl)anthranilate + diphosphate = 5-phospho-alpha-D-ribose 1-diphosphate + anthranilate</text>
        <dbReference type="Rhea" id="RHEA:11768"/>
        <dbReference type="ChEBI" id="CHEBI:16567"/>
        <dbReference type="ChEBI" id="CHEBI:18277"/>
        <dbReference type="ChEBI" id="CHEBI:33019"/>
        <dbReference type="ChEBI" id="CHEBI:58017"/>
        <dbReference type="EC" id="2.4.2.18"/>
    </reaction>
</comment>
<evidence type="ECO:0000256" key="1">
    <source>
        <dbReference type="ARBA" id="ARBA00004907"/>
    </source>
</evidence>
<name>A0A7V3VTV9_UNCW3</name>
<feature type="binding site" evidence="9">
    <location>
        <position position="170"/>
    </location>
    <ligand>
        <name>anthranilate</name>
        <dbReference type="ChEBI" id="CHEBI:16567"/>
        <label>2</label>
    </ligand>
</feature>
<feature type="binding site" evidence="9">
    <location>
        <position position="230"/>
    </location>
    <ligand>
        <name>Mg(2+)</name>
        <dbReference type="ChEBI" id="CHEBI:18420"/>
        <label>2</label>
    </ligand>
</feature>
<feature type="domain" description="Glycosyl transferase family 3" evidence="10">
    <location>
        <begin position="77"/>
        <end position="327"/>
    </location>
</feature>
<feature type="binding site" evidence="9">
    <location>
        <position position="96"/>
    </location>
    <ligand>
        <name>Mg(2+)</name>
        <dbReference type="ChEBI" id="CHEBI:18420"/>
        <label>1</label>
    </ligand>
</feature>
<dbReference type="HAMAP" id="MF_00211">
    <property type="entry name" value="TrpD"/>
    <property type="match status" value="1"/>
</dbReference>
<evidence type="ECO:0000259" key="10">
    <source>
        <dbReference type="Pfam" id="PF00591"/>
    </source>
</evidence>
<proteinExistence type="inferred from homology"/>
<sequence length="347" mass="37642">MSELKIQDAIKRVVEKKSLNEEEAYNVCIEIMEGNATPAQIASLLTALRMKGETVEEISGFCKAMRTKMMRINCQTKNLVDTCGTGGDGMYTFNISTSSAFIVAGAGCHVAKHGNKSASGFCGSADLLAGLKIKIDLTPEQVKECIEKTGIGFIFAPLFHPAMKFAIGPRKEIGIRTIFNLLGPLCNPACVKRQVIGVPKKEFMDKITGVLKNIGTEHTLVVCGGDGIDEITTTGKTYIQEIKGGNVTSYEILPEDFGIKRCHIDKLKVASFDESIDAFYEVIKGRPGPKTDIAILNAGAGIYVSGKANTLEQGVELARKAVFTGLAFERFKELRRFINESSKGNPE</sequence>
<feature type="binding site" evidence="9">
    <location>
        <position position="92"/>
    </location>
    <ligand>
        <name>5-phospho-alpha-D-ribose 1-diphosphate</name>
        <dbReference type="ChEBI" id="CHEBI:58017"/>
    </ligand>
</feature>
<dbReference type="PANTHER" id="PTHR43285">
    <property type="entry name" value="ANTHRANILATE PHOSPHORIBOSYLTRANSFERASE"/>
    <property type="match status" value="1"/>
</dbReference>
<evidence type="ECO:0000256" key="4">
    <source>
        <dbReference type="ARBA" id="ARBA00022679"/>
    </source>
</evidence>
<evidence type="ECO:0000256" key="2">
    <source>
        <dbReference type="ARBA" id="ARBA00022605"/>
    </source>
</evidence>
<keyword evidence="9" id="KW-0460">Magnesium</keyword>
<keyword evidence="9" id="KW-0479">Metal-binding</keyword>
<comment type="caution">
    <text evidence="12">The sequence shown here is derived from an EMBL/GenBank/DDBJ whole genome shotgun (WGS) entry which is preliminary data.</text>
</comment>
<evidence type="ECO:0000313" key="12">
    <source>
        <dbReference type="EMBL" id="HGE77907.1"/>
    </source>
</evidence>
<comment type="cofactor">
    <cofactor evidence="9">
        <name>Mg(2+)</name>
        <dbReference type="ChEBI" id="CHEBI:18420"/>
    </cofactor>
    <text evidence="9">Binds 2 magnesium ions per monomer.</text>
</comment>
<dbReference type="UniPathway" id="UPA00035">
    <property type="reaction ID" value="UER00041"/>
</dbReference>
<feature type="binding site" evidence="9">
    <location>
        <position position="84"/>
    </location>
    <ligand>
        <name>5-phospho-alpha-D-ribose 1-diphosphate</name>
        <dbReference type="ChEBI" id="CHEBI:58017"/>
    </ligand>
</feature>
<keyword evidence="3 9" id="KW-0328">Glycosyltransferase</keyword>
<dbReference type="InterPro" id="IPR035902">
    <property type="entry name" value="Nuc_phospho_transferase"/>
</dbReference>
<evidence type="ECO:0000256" key="8">
    <source>
        <dbReference type="ARBA" id="ARBA00061188"/>
    </source>
</evidence>
<feature type="binding site" evidence="9">
    <location>
        <begin position="87"/>
        <end position="88"/>
    </location>
    <ligand>
        <name>5-phospho-alpha-D-ribose 1-diphosphate</name>
        <dbReference type="ChEBI" id="CHEBI:58017"/>
    </ligand>
</feature>
<keyword evidence="5 9" id="KW-0822">Tryptophan biosynthesis</keyword>
<dbReference type="InterPro" id="IPR036320">
    <property type="entry name" value="Glycosyl_Trfase_fam3_N_dom_sf"/>
</dbReference>
<organism evidence="12">
    <name type="scientific">candidate division WOR-3 bacterium</name>
    <dbReference type="NCBI Taxonomy" id="2052148"/>
    <lineage>
        <taxon>Bacteria</taxon>
        <taxon>Bacteria division WOR-3</taxon>
    </lineage>
</organism>
<dbReference type="SUPFAM" id="SSF52418">
    <property type="entry name" value="Nucleoside phosphorylase/phosphoribosyltransferase catalytic domain"/>
    <property type="match status" value="1"/>
</dbReference>
<evidence type="ECO:0000256" key="3">
    <source>
        <dbReference type="ARBA" id="ARBA00022676"/>
    </source>
</evidence>
<dbReference type="InterPro" id="IPR005940">
    <property type="entry name" value="Anthranilate_Pribosyl_Tfrase"/>
</dbReference>
<comment type="similarity">
    <text evidence="8">In the C-terminal section; belongs to the anthranilate phosphoribosyltransferase family.</text>
</comment>
<comment type="pathway">
    <text evidence="1 9">Amino-acid biosynthesis; L-tryptophan biosynthesis; L-tryptophan from chorismate: step 2/5.</text>
</comment>
<evidence type="ECO:0000256" key="9">
    <source>
        <dbReference type="HAMAP-Rule" id="MF_00211"/>
    </source>
</evidence>
<feature type="binding site" evidence="9">
    <location>
        <position position="229"/>
    </location>
    <ligand>
        <name>Mg(2+)</name>
        <dbReference type="ChEBI" id="CHEBI:18420"/>
        <label>2</label>
    </ligand>
</feature>
<protein>
    <recommendedName>
        <fullName evidence="9">Anthranilate phosphoribosyltransferase</fullName>
        <ecNumber evidence="9">2.4.2.18</ecNumber>
    </recommendedName>
</protein>
<dbReference type="GO" id="GO:0004048">
    <property type="term" value="F:anthranilate phosphoribosyltransferase activity"/>
    <property type="evidence" value="ECO:0007669"/>
    <property type="project" value="UniProtKB-UniRule"/>
</dbReference>
<comment type="caution">
    <text evidence="9">Lacks conserved residue(s) required for the propagation of feature annotation.</text>
</comment>
<comment type="function">
    <text evidence="9">Catalyzes the transfer of the phosphoribosyl group of 5-phosphorylribose-1-pyrophosphate (PRPP) to anthranilate to yield N-(5'-phosphoribosyl)-anthranilate (PRA).</text>
</comment>
<dbReference type="SUPFAM" id="SSF47648">
    <property type="entry name" value="Nucleoside phosphorylase/phosphoribosyltransferase N-terminal domain"/>
    <property type="match status" value="1"/>
</dbReference>
<evidence type="ECO:0000256" key="5">
    <source>
        <dbReference type="ARBA" id="ARBA00022822"/>
    </source>
</evidence>
<reference evidence="12" key="1">
    <citation type="journal article" date="2020" name="mSystems">
        <title>Genome- and Community-Level Interaction Insights into Carbon Utilization and Element Cycling Functions of Hydrothermarchaeota in Hydrothermal Sediment.</title>
        <authorList>
            <person name="Zhou Z."/>
            <person name="Liu Y."/>
            <person name="Xu W."/>
            <person name="Pan J."/>
            <person name="Luo Z.H."/>
            <person name="Li M."/>
        </authorList>
    </citation>
    <scope>NUCLEOTIDE SEQUENCE [LARGE SCALE GENOMIC DNA]</scope>
    <source>
        <strain evidence="12">SpSt-961</strain>
    </source>
</reference>
<dbReference type="Pfam" id="PF02885">
    <property type="entry name" value="Glycos_trans_3N"/>
    <property type="match status" value="1"/>
</dbReference>
<dbReference type="PANTHER" id="PTHR43285:SF2">
    <property type="entry name" value="ANTHRANILATE PHOSPHORIBOSYLTRANSFERASE"/>
    <property type="match status" value="1"/>
</dbReference>
<accession>A0A7V3VTV9</accession>